<gene>
    <name evidence="2" type="ORF">J2S07_001408</name>
</gene>
<sequence length="279" mass="31825">MKKIFTSFFLCFFLLAGCSNEPLLDRSMAVKQSTVDLKENITSDFIPSTYTIVSIGDSLTQGVGDSTKRGGYLPYLEERLEEEKSVEDAVFYNFGVSGNRTSQVLNRVKTQEVKAALKKADIVMITTGGNDVMKVVRENFTGLQLEDFDKALIGYEKTLSSLIQSIQKEKPDATIVLIGLYNPFYAYFNEMKELDMVMKKWNQVSQSVLQKYENTIFVDIADEFRENEENLLYTDYFHPNDQGYQLIAEKAFTTLQDEALHDLADKKFLAMKKGNEEDE</sequence>
<dbReference type="Pfam" id="PF13472">
    <property type="entry name" value="Lipase_GDSL_2"/>
    <property type="match status" value="1"/>
</dbReference>
<name>A0ABT9V2E3_9BACL</name>
<evidence type="ECO:0000313" key="3">
    <source>
        <dbReference type="Proteomes" id="UP001231362"/>
    </source>
</evidence>
<accession>A0ABT9V2E3</accession>
<dbReference type="PROSITE" id="PS51257">
    <property type="entry name" value="PROKAR_LIPOPROTEIN"/>
    <property type="match status" value="1"/>
</dbReference>
<dbReference type="RefSeq" id="WP_307149677.1">
    <property type="nucleotide sequence ID" value="NZ_JAUSTU010000005.1"/>
</dbReference>
<dbReference type="Gene3D" id="3.40.50.1110">
    <property type="entry name" value="SGNH hydrolase"/>
    <property type="match status" value="1"/>
</dbReference>
<feature type="domain" description="SGNH hydrolase-type esterase" evidence="1">
    <location>
        <begin position="55"/>
        <end position="246"/>
    </location>
</feature>
<dbReference type="Proteomes" id="UP001231362">
    <property type="component" value="Unassembled WGS sequence"/>
</dbReference>
<keyword evidence="3" id="KW-1185">Reference proteome</keyword>
<organism evidence="2 3">
    <name type="scientific">Anoxybacillus andreesenii</name>
    <dbReference type="NCBI Taxonomy" id="1325932"/>
    <lineage>
        <taxon>Bacteria</taxon>
        <taxon>Bacillati</taxon>
        <taxon>Bacillota</taxon>
        <taxon>Bacilli</taxon>
        <taxon>Bacillales</taxon>
        <taxon>Anoxybacillaceae</taxon>
        <taxon>Anoxybacillus</taxon>
    </lineage>
</organism>
<dbReference type="InterPro" id="IPR013830">
    <property type="entry name" value="SGNH_hydro"/>
</dbReference>
<dbReference type="PANTHER" id="PTHR30383">
    <property type="entry name" value="THIOESTERASE 1/PROTEASE 1/LYSOPHOSPHOLIPASE L1"/>
    <property type="match status" value="1"/>
</dbReference>
<dbReference type="PANTHER" id="PTHR30383:SF27">
    <property type="entry name" value="SPORE GERMINATION LIPASE LIPC"/>
    <property type="match status" value="1"/>
</dbReference>
<dbReference type="InterPro" id="IPR051532">
    <property type="entry name" value="Ester_Hydrolysis_Enzymes"/>
</dbReference>
<dbReference type="EMBL" id="JAUSTU010000005">
    <property type="protein sequence ID" value="MDQ0155104.1"/>
    <property type="molecule type" value="Genomic_DNA"/>
</dbReference>
<evidence type="ECO:0000313" key="2">
    <source>
        <dbReference type="EMBL" id="MDQ0155104.1"/>
    </source>
</evidence>
<evidence type="ECO:0000259" key="1">
    <source>
        <dbReference type="Pfam" id="PF13472"/>
    </source>
</evidence>
<comment type="caution">
    <text evidence="2">The sequence shown here is derived from an EMBL/GenBank/DDBJ whole genome shotgun (WGS) entry which is preliminary data.</text>
</comment>
<dbReference type="SUPFAM" id="SSF52266">
    <property type="entry name" value="SGNH hydrolase"/>
    <property type="match status" value="1"/>
</dbReference>
<dbReference type="CDD" id="cd04506">
    <property type="entry name" value="SGNH_hydrolase_YpmR_like"/>
    <property type="match status" value="1"/>
</dbReference>
<proteinExistence type="predicted"/>
<dbReference type="InterPro" id="IPR036514">
    <property type="entry name" value="SGNH_hydro_sf"/>
</dbReference>
<reference evidence="2 3" key="1">
    <citation type="submission" date="2023-07" db="EMBL/GenBank/DDBJ databases">
        <title>Genomic Encyclopedia of Type Strains, Phase IV (KMG-IV): sequencing the most valuable type-strain genomes for metagenomic binning, comparative biology and taxonomic classification.</title>
        <authorList>
            <person name="Goeker M."/>
        </authorList>
    </citation>
    <scope>NUCLEOTIDE SEQUENCE [LARGE SCALE GENOMIC DNA]</scope>
    <source>
        <strain evidence="2 3">DSM 23948</strain>
    </source>
</reference>
<protein>
    <submittedName>
        <fullName evidence="2">Lysophospholipase L1-like esterase</fullName>
    </submittedName>
</protein>